<dbReference type="Pfam" id="PF00708">
    <property type="entry name" value="Acylphosphatase"/>
    <property type="match status" value="1"/>
</dbReference>
<dbReference type="RefSeq" id="WP_012167696.1">
    <property type="nucleotide sequence ID" value="NC_009929.1"/>
</dbReference>
<keyword evidence="14" id="KW-1185">Reference proteome</keyword>
<evidence type="ECO:0000256" key="9">
    <source>
        <dbReference type="PROSITE-ProRule" id="PRU00520"/>
    </source>
</evidence>
<evidence type="ECO:0000313" key="14">
    <source>
        <dbReference type="Proteomes" id="UP000000268"/>
    </source>
</evidence>
<evidence type="ECO:0000256" key="6">
    <source>
        <dbReference type="ARBA" id="ARBA00022833"/>
    </source>
</evidence>
<dbReference type="InterPro" id="IPR017945">
    <property type="entry name" value="DHBP_synth_RibB-like_a/b_dom"/>
</dbReference>
<comment type="catalytic activity">
    <reaction evidence="7">
        <text>C-terminal L-cysteinyl-[HypE protein] + carbamoyl phosphate + ATP + H2O = C-terminal S-carboxamide-L-cysteinyl-[HypE protein] + AMP + phosphate + diphosphate + H(+)</text>
        <dbReference type="Rhea" id="RHEA:55636"/>
        <dbReference type="Rhea" id="RHEA-COMP:14247"/>
        <dbReference type="Rhea" id="RHEA-COMP:14392"/>
        <dbReference type="ChEBI" id="CHEBI:15377"/>
        <dbReference type="ChEBI" id="CHEBI:15378"/>
        <dbReference type="ChEBI" id="CHEBI:30616"/>
        <dbReference type="ChEBI" id="CHEBI:33019"/>
        <dbReference type="ChEBI" id="CHEBI:43474"/>
        <dbReference type="ChEBI" id="CHEBI:58228"/>
        <dbReference type="ChEBI" id="CHEBI:76913"/>
        <dbReference type="ChEBI" id="CHEBI:139126"/>
        <dbReference type="ChEBI" id="CHEBI:456215"/>
    </reaction>
</comment>
<evidence type="ECO:0000256" key="3">
    <source>
        <dbReference type="ARBA" id="ARBA00022598"/>
    </source>
</evidence>
<evidence type="ECO:0000256" key="7">
    <source>
        <dbReference type="ARBA" id="ARBA00048220"/>
    </source>
</evidence>
<keyword evidence="13" id="KW-0614">Plasmid</keyword>
<dbReference type="PROSITE" id="PS51160">
    <property type="entry name" value="ACYLPHOSPHATASE_3"/>
    <property type="match status" value="1"/>
</dbReference>
<evidence type="ECO:0000256" key="10">
    <source>
        <dbReference type="SAM" id="MobiDB-lite"/>
    </source>
</evidence>
<evidence type="ECO:0000256" key="1">
    <source>
        <dbReference type="ARBA" id="ARBA00004711"/>
    </source>
</evidence>
<keyword evidence="6" id="KW-0862">Zinc</keyword>
<feature type="active site" evidence="9">
    <location>
        <position position="30"/>
    </location>
</feature>
<dbReference type="EC" id="6.2.-.-" evidence="8"/>
<dbReference type="Pfam" id="PF22521">
    <property type="entry name" value="HypF_C_2"/>
    <property type="match status" value="1"/>
</dbReference>
<proteinExistence type="inferred from homology"/>
<comment type="similarity">
    <text evidence="2 8">Belongs to the carbamoyltransferase HypF family.</text>
</comment>
<dbReference type="SUPFAM" id="SSF54975">
    <property type="entry name" value="Acylphosphatase/BLUF domain-like"/>
    <property type="match status" value="1"/>
</dbReference>
<evidence type="ECO:0000256" key="4">
    <source>
        <dbReference type="ARBA" id="ARBA00022723"/>
    </source>
</evidence>
<dbReference type="FunFam" id="3.30.420.40:FF:000124">
    <property type="entry name" value="Carbamoyltransferase HypF"/>
    <property type="match status" value="1"/>
</dbReference>
<dbReference type="AlphaFoldDB" id="A8ZNU8"/>
<dbReference type="Gene3D" id="3.30.420.40">
    <property type="match status" value="1"/>
</dbReference>
<evidence type="ECO:0000256" key="8">
    <source>
        <dbReference type="PIRNR" id="PIRNR006256"/>
    </source>
</evidence>
<dbReference type="NCBIfam" id="TIGR00143">
    <property type="entry name" value="hypF"/>
    <property type="match status" value="1"/>
</dbReference>
<dbReference type="PROSITE" id="PS51163">
    <property type="entry name" value="YRDC"/>
    <property type="match status" value="1"/>
</dbReference>
<feature type="active site" evidence="9">
    <location>
        <position position="48"/>
    </location>
</feature>
<evidence type="ECO:0000256" key="2">
    <source>
        <dbReference type="ARBA" id="ARBA00008097"/>
    </source>
</evidence>
<dbReference type="Gene3D" id="3.30.110.120">
    <property type="match status" value="1"/>
</dbReference>
<dbReference type="GO" id="GO:0003725">
    <property type="term" value="F:double-stranded RNA binding"/>
    <property type="evidence" value="ECO:0007669"/>
    <property type="project" value="InterPro"/>
</dbReference>
<organism evidence="13 14">
    <name type="scientific">Acaryochloris marina (strain MBIC 11017)</name>
    <dbReference type="NCBI Taxonomy" id="329726"/>
    <lineage>
        <taxon>Bacteria</taxon>
        <taxon>Bacillati</taxon>
        <taxon>Cyanobacteriota</taxon>
        <taxon>Cyanophyceae</taxon>
        <taxon>Acaryochloridales</taxon>
        <taxon>Acaryochloridaceae</taxon>
        <taxon>Acaryochloris</taxon>
    </lineage>
</organism>
<dbReference type="GO" id="GO:0016743">
    <property type="term" value="F:carboxyl- or carbamoyltransferase activity"/>
    <property type="evidence" value="ECO:0007669"/>
    <property type="project" value="UniProtKB-UniRule"/>
</dbReference>
<dbReference type="Pfam" id="PF01300">
    <property type="entry name" value="Sua5_yciO_yrdC"/>
    <property type="match status" value="1"/>
</dbReference>
<dbReference type="InterPro" id="IPR036046">
    <property type="entry name" value="Acylphosphatase-like_dom_sf"/>
</dbReference>
<accession>A8ZNU8</accession>
<dbReference type="InterPro" id="IPR004421">
    <property type="entry name" value="Carbamoyltransferase_HypF"/>
</dbReference>
<keyword evidence="4" id="KW-0479">Metal-binding</keyword>
<dbReference type="HOGENOM" id="CLU_009164_0_0_3"/>
<dbReference type="SUPFAM" id="SSF55821">
    <property type="entry name" value="YrdC/RibB"/>
    <property type="match status" value="1"/>
</dbReference>
<keyword evidence="9" id="KW-0378">Hydrolase</keyword>
<dbReference type="InterPro" id="IPR041440">
    <property type="entry name" value="HypF_C"/>
</dbReference>
<sequence length="834" mass="92546">MDDRGNGYLMMTHQRLQLTIQGAVQGVGFRPFIFRLATRLKLRGWVSNDTQGVVIEVEGGPERLNQFLAQLQANPPVLAEIETIKQKCIPPLGEHTFTIRPSQNGPKTTLLLPDVATCADCLRELFNPSDRRYRYPFINCTHCGPRYSIIRALPYDRGNTAMASFHMCPDCLSEYQNPLSRRFHAQPIACPTCGPIVEVGYWQKERWVSNQLQGQAVQQNQEGIAEKTEGLGAIGLAAVALRQGLIVAVKGVGGFHLLVDARNSDAVKRLRTRKKRPNKPFALMYPSLERVKHTCEVSELEAELLQSPKAPIVLLQRRHLSLADPIADEVAPGCSHLGVLLPYTPIHHLLMADLDFPIVATSGNLNGAPISFNGEKALDDLKSIADLFLIQNRPILHPIDDSVVQVINGQTQLRRRARGYAPLPLSVTFPSHHSSPKGLSATPQSTRPPKRPTILAVGSHLKNTIALSLDDHVFMSQHLGDLDTVPSIDRFQQTLQALLQLYECQPNLVACDAHPDYASTQAAQALAQQWQVPLLSVQHHYAHVLACMAEQHLAAPVLGIAWDGAGYGLDETVWGGEFLQITPTGFERVGYWRPFFLPGGDQAAREPRRTAMGLLYTCFGGEIFEWEGLAPLKAFSQPSAQVLQSMLDRSLNTPLTSSVGRFFDAIASLTDLMQTTHFEGQAAMALESILGRVATEDDYPFHLSSSLPFVMDWEPMLIAILADIDQGVDTSWISTKFHNTLVEIIVQIAHQIGEPYIVLTGGCFQNQYLSEKAIHRLRENQYRPYWHQQVPTNDGGIALGQIMAAHRHYAGRFPKVNETFDRQQPFVEADSPCA</sequence>
<dbReference type="PIRSF" id="PIRSF006256">
    <property type="entry name" value="CMPcnvr_hdrg_mat"/>
    <property type="match status" value="1"/>
</dbReference>
<dbReference type="InterPro" id="IPR055128">
    <property type="entry name" value="HypF_C_2"/>
</dbReference>
<dbReference type="InterPro" id="IPR051060">
    <property type="entry name" value="Carbamoyltrans_HypF-like"/>
</dbReference>
<evidence type="ECO:0000256" key="5">
    <source>
        <dbReference type="ARBA" id="ARBA00022771"/>
    </source>
</evidence>
<feature type="region of interest" description="Disordered" evidence="10">
    <location>
        <begin position="429"/>
        <end position="450"/>
    </location>
</feature>
<dbReference type="Pfam" id="PF07503">
    <property type="entry name" value="zf-HYPF"/>
    <property type="match status" value="2"/>
</dbReference>
<keyword evidence="3" id="KW-0436">Ligase</keyword>
<dbReference type="GO" id="GO:0008270">
    <property type="term" value="F:zinc ion binding"/>
    <property type="evidence" value="ECO:0007669"/>
    <property type="project" value="UniProtKB-KW"/>
</dbReference>
<dbReference type="PROSITE" id="PS00150">
    <property type="entry name" value="ACYLPHOSPHATASE_1"/>
    <property type="match status" value="1"/>
</dbReference>
<dbReference type="InterPro" id="IPR001792">
    <property type="entry name" value="Acylphosphatase-like_dom"/>
</dbReference>
<reference evidence="13 14" key="1">
    <citation type="journal article" date="2008" name="Proc. Natl. Acad. Sci. U.S.A.">
        <title>Niche adaptation and genome expansion in the chlorophyll d-producing cyanobacterium Acaryochloris marina.</title>
        <authorList>
            <person name="Swingley W.D."/>
            <person name="Chen M."/>
            <person name="Cheung P.C."/>
            <person name="Conrad A.L."/>
            <person name="Dejesa L.C."/>
            <person name="Hao J."/>
            <person name="Honchak B.M."/>
            <person name="Karbach L.E."/>
            <person name="Kurdoglu A."/>
            <person name="Lahiri S."/>
            <person name="Mastrian S.D."/>
            <person name="Miyashita H."/>
            <person name="Page L."/>
            <person name="Ramakrishna P."/>
            <person name="Satoh S."/>
            <person name="Sattley W.M."/>
            <person name="Shimada Y."/>
            <person name="Taylor H.L."/>
            <person name="Tomo T."/>
            <person name="Tsuchiya T."/>
            <person name="Wang Z.T."/>
            <person name="Raymond J."/>
            <person name="Mimuro M."/>
            <person name="Blankenship R.E."/>
            <person name="Touchman J.W."/>
        </authorList>
    </citation>
    <scope>NUCLEOTIDE SEQUENCE [LARGE SCALE GENOMIC DNA]</scope>
    <source>
        <strain evidence="14">MBIC 11017</strain>
        <plasmid evidence="14">Plasmid pREB4</plasmid>
    </source>
</reference>
<dbReference type="Gene3D" id="3.90.870.50">
    <property type="match status" value="1"/>
</dbReference>
<dbReference type="UniPathway" id="UPA00335"/>
<protein>
    <recommendedName>
        <fullName evidence="8">Carbamoyltransferase</fullName>
        <ecNumber evidence="8">6.2.-.-</ecNumber>
    </recommendedName>
</protein>
<dbReference type="GO" id="GO:0003998">
    <property type="term" value="F:acylphosphatase activity"/>
    <property type="evidence" value="ECO:0007669"/>
    <property type="project" value="UniProtKB-EC"/>
</dbReference>
<dbReference type="EMBL" id="CP000841">
    <property type="protein sequence ID" value="ABW32684.1"/>
    <property type="molecule type" value="Genomic_DNA"/>
</dbReference>
<dbReference type="InterPro" id="IPR006070">
    <property type="entry name" value="Sua5-like_dom"/>
</dbReference>
<dbReference type="PANTHER" id="PTHR42959:SF1">
    <property type="entry name" value="CARBAMOYLTRANSFERASE HYPF"/>
    <property type="match status" value="1"/>
</dbReference>
<dbReference type="InterPro" id="IPR017968">
    <property type="entry name" value="Acylphosphatase_CS"/>
</dbReference>
<dbReference type="Proteomes" id="UP000000268">
    <property type="component" value="Plasmid pREB4"/>
</dbReference>
<dbReference type="InterPro" id="IPR011125">
    <property type="entry name" value="Znf_HypF"/>
</dbReference>
<comment type="catalytic activity">
    <reaction evidence="9">
        <text>an acyl phosphate + H2O = a carboxylate + phosphate + H(+)</text>
        <dbReference type="Rhea" id="RHEA:14965"/>
        <dbReference type="ChEBI" id="CHEBI:15377"/>
        <dbReference type="ChEBI" id="CHEBI:15378"/>
        <dbReference type="ChEBI" id="CHEBI:29067"/>
        <dbReference type="ChEBI" id="CHEBI:43474"/>
        <dbReference type="ChEBI" id="CHEBI:59918"/>
        <dbReference type="EC" id="3.6.1.7"/>
    </reaction>
</comment>
<feature type="domain" description="Acylphosphatase-like" evidence="11">
    <location>
        <begin position="15"/>
        <end position="101"/>
    </location>
</feature>
<dbReference type="Pfam" id="PF17788">
    <property type="entry name" value="HypF_C"/>
    <property type="match status" value="1"/>
</dbReference>
<evidence type="ECO:0000259" key="12">
    <source>
        <dbReference type="PROSITE" id="PS51163"/>
    </source>
</evidence>
<dbReference type="PANTHER" id="PTHR42959">
    <property type="entry name" value="CARBAMOYLTRANSFERASE"/>
    <property type="match status" value="1"/>
</dbReference>
<keyword evidence="5" id="KW-0863">Zinc-finger</keyword>
<feature type="domain" description="YrdC-like" evidence="12">
    <location>
        <begin position="231"/>
        <end position="419"/>
    </location>
</feature>
<dbReference type="GO" id="GO:0051604">
    <property type="term" value="P:protein maturation"/>
    <property type="evidence" value="ECO:0007669"/>
    <property type="project" value="TreeGrafter"/>
</dbReference>
<comment type="pathway">
    <text evidence="1">Protein modification; [NiFe] hydrogenase maturation.</text>
</comment>
<dbReference type="KEGG" id="amr:AM1_D0189"/>
<name>A8ZNU8_ACAM1</name>
<dbReference type="GO" id="GO:0016874">
    <property type="term" value="F:ligase activity"/>
    <property type="evidence" value="ECO:0007669"/>
    <property type="project" value="UniProtKB-UniRule"/>
</dbReference>
<gene>
    <name evidence="13" type="primary">hypF</name>
    <name evidence="13" type="ordered locus">AM1_D0189</name>
</gene>
<geneLocation type="plasmid" evidence="13 14">
    <name>pREB4</name>
</geneLocation>
<dbReference type="Gene3D" id="3.30.420.360">
    <property type="match status" value="1"/>
</dbReference>
<evidence type="ECO:0000313" key="13">
    <source>
        <dbReference type="EMBL" id="ABW32684.1"/>
    </source>
</evidence>
<evidence type="ECO:0000259" key="11">
    <source>
        <dbReference type="PROSITE" id="PS51160"/>
    </source>
</evidence>